<comment type="similarity">
    <text evidence="1">Belongs to the TMA16 family.</text>
</comment>
<proteinExistence type="evidence at transcript level"/>
<dbReference type="PANTHER" id="PTHR13349">
    <property type="entry name" value="TRANSLATION MACHINERY-ASSOCIATED PROTEIN 16"/>
    <property type="match status" value="1"/>
</dbReference>
<dbReference type="Pfam" id="PF11176">
    <property type="entry name" value="Tma16"/>
    <property type="match status" value="1"/>
</dbReference>
<dbReference type="GO" id="GO:0005634">
    <property type="term" value="C:nucleus"/>
    <property type="evidence" value="ECO:0007669"/>
    <property type="project" value="TreeGrafter"/>
</dbReference>
<dbReference type="EMBL" id="GBGD01003080">
    <property type="protein sequence ID" value="JAC85809.1"/>
    <property type="molecule type" value="mRNA"/>
</dbReference>
<evidence type="ECO:0000313" key="2">
    <source>
        <dbReference type="EMBL" id="JAC85809.1"/>
    </source>
</evidence>
<name>A0A069DWU9_9HEMI</name>
<reference evidence="2" key="1">
    <citation type="journal article" date="2015" name="J. Med. Entomol.">
        <title>A Deep Insight Into the Sialotranscriptome of the Chagas Disease Vector, Panstrongylus megistus (Hemiptera: Heteroptera).</title>
        <authorList>
            <person name="Ribeiro J.M."/>
            <person name="Schwarz A."/>
            <person name="Francischetti I.M."/>
        </authorList>
    </citation>
    <scope>NUCLEOTIDE SEQUENCE</scope>
    <source>
        <tissue evidence="2">Salivary glands</tissue>
    </source>
</reference>
<accession>A0A069DWU9</accession>
<dbReference type="Gene3D" id="1.20.1440.170">
    <property type="entry name" value="Translation machinery-associated protein 16-like"/>
    <property type="match status" value="1"/>
</dbReference>
<dbReference type="PANTHER" id="PTHR13349:SF2">
    <property type="entry name" value="TRANSLATION MACHINERY-ASSOCIATED PROTEIN 16"/>
    <property type="match status" value="1"/>
</dbReference>
<evidence type="ECO:0000256" key="1">
    <source>
        <dbReference type="ARBA" id="ARBA00034127"/>
    </source>
</evidence>
<dbReference type="AlphaFoldDB" id="A0A069DWU9"/>
<sequence length="191" mass="22503">MGKAKQNKKGEAKALTISHPNSRKAMKLAKQTIKQAARQKTKQGYAIKRNIFGDKLLWFRDNLEPGLIYTPQMFENLIEKYLSRFEDELEQIEIKHSIGQRKGRQHASREDVINMTISREREEFNTSGIEMVNILIPQQLAIFRKWDADLNKIHNFTIRRINKTFLKNYKTVHKPPKEIEIHANNEQTFKN</sequence>
<dbReference type="InterPro" id="IPR021346">
    <property type="entry name" value="Tma16"/>
</dbReference>
<organism evidence="2">
    <name type="scientific">Panstrongylus megistus</name>
    <dbReference type="NCBI Taxonomy" id="65343"/>
    <lineage>
        <taxon>Eukaryota</taxon>
        <taxon>Metazoa</taxon>
        <taxon>Ecdysozoa</taxon>
        <taxon>Arthropoda</taxon>
        <taxon>Hexapoda</taxon>
        <taxon>Insecta</taxon>
        <taxon>Pterygota</taxon>
        <taxon>Neoptera</taxon>
        <taxon>Paraneoptera</taxon>
        <taxon>Hemiptera</taxon>
        <taxon>Heteroptera</taxon>
        <taxon>Panheteroptera</taxon>
        <taxon>Cimicomorpha</taxon>
        <taxon>Reduviidae</taxon>
        <taxon>Triatominae</taxon>
        <taxon>Panstrongylus</taxon>
    </lineage>
</organism>
<dbReference type="InterPro" id="IPR038356">
    <property type="entry name" value="Tma16_sf"/>
</dbReference>
<protein>
    <submittedName>
        <fullName evidence="2">Putative translation machinery-associated protein</fullName>
    </submittedName>
</protein>
<dbReference type="FunFam" id="1.20.1440.170:FF:000001">
    <property type="entry name" value="Translation machinery-associated 16 homolog"/>
    <property type="match status" value="1"/>
</dbReference>